<reference evidence="1" key="1">
    <citation type="submission" date="2022-12" db="EMBL/GenBank/DDBJ databases">
        <authorList>
            <person name="Webb A."/>
        </authorList>
    </citation>
    <scope>NUCLEOTIDE SEQUENCE</scope>
    <source>
        <strain evidence="1">Pd1</strain>
    </source>
</reference>
<accession>A0AAV0UA24</accession>
<protein>
    <submittedName>
        <fullName evidence="1">Uncharacterized protein</fullName>
    </submittedName>
</protein>
<name>A0AAV0UA24_9STRA</name>
<sequence>MALRRLRNLHSSVSPSMLTSGSVGGDGVADDAVEVELGALGSVVSGVAGVIAGTIVVGEAVELVGDVIVGGVFDGLWFLASWFWHCWCYCN</sequence>
<evidence type="ECO:0000313" key="2">
    <source>
        <dbReference type="Proteomes" id="UP001162029"/>
    </source>
</evidence>
<evidence type="ECO:0000313" key="1">
    <source>
        <dbReference type="EMBL" id="CAI5733634.1"/>
    </source>
</evidence>
<dbReference type="AlphaFoldDB" id="A0AAV0UA24"/>
<keyword evidence="2" id="KW-1185">Reference proteome</keyword>
<dbReference type="EMBL" id="CANTFM010001010">
    <property type="protein sequence ID" value="CAI5733634.1"/>
    <property type="molecule type" value="Genomic_DNA"/>
</dbReference>
<comment type="caution">
    <text evidence="1">The sequence shown here is derived from an EMBL/GenBank/DDBJ whole genome shotgun (WGS) entry which is preliminary data.</text>
</comment>
<proteinExistence type="predicted"/>
<gene>
    <name evidence="1" type="ORF">PDE001_LOCUS5463</name>
</gene>
<organism evidence="1 2">
    <name type="scientific">Peronospora destructor</name>
    <dbReference type="NCBI Taxonomy" id="86335"/>
    <lineage>
        <taxon>Eukaryota</taxon>
        <taxon>Sar</taxon>
        <taxon>Stramenopiles</taxon>
        <taxon>Oomycota</taxon>
        <taxon>Peronosporomycetes</taxon>
        <taxon>Peronosporales</taxon>
        <taxon>Peronosporaceae</taxon>
        <taxon>Peronospora</taxon>
    </lineage>
</organism>
<dbReference type="Proteomes" id="UP001162029">
    <property type="component" value="Unassembled WGS sequence"/>
</dbReference>